<protein>
    <submittedName>
        <fullName evidence="2">Alpha/beta fold hydrolase</fullName>
    </submittedName>
</protein>
<proteinExistence type="predicted"/>
<organism evidence="2 3">
    <name type="scientific">Actinomadura alba</name>
    <dbReference type="NCBI Taxonomy" id="406431"/>
    <lineage>
        <taxon>Bacteria</taxon>
        <taxon>Bacillati</taxon>
        <taxon>Actinomycetota</taxon>
        <taxon>Actinomycetes</taxon>
        <taxon>Streptosporangiales</taxon>
        <taxon>Thermomonosporaceae</taxon>
        <taxon>Actinomadura</taxon>
    </lineage>
</organism>
<sequence>MPAFTSDDATKLAYHVEGEGPVLVCLPGGPGRASRYLGDLGGLTRHRTLIRLDGRGSGESARPADPATYRCDRLVADVEALRVHLGLERMDLLAHSAAGDLAVLYAARHPERLRRLVLVTPALSAVGVEETEEEWHAALERMSDRPWYADAREAMTAWDSGDDSPAVRLRAAPFLYGQWDDAALAHARGGFEERAPAAAEGFYTEGAFAPEETRAALSRLTAPVLVVVGELDAGPTPNQAAELAAFFPEGWLIAQAGVAHFPWVTRPAAFAATVEDFLAWDPLA</sequence>
<dbReference type="PANTHER" id="PTHR43798">
    <property type="entry name" value="MONOACYLGLYCEROL LIPASE"/>
    <property type="match status" value="1"/>
</dbReference>
<evidence type="ECO:0000259" key="1">
    <source>
        <dbReference type="Pfam" id="PF00561"/>
    </source>
</evidence>
<evidence type="ECO:0000313" key="2">
    <source>
        <dbReference type="EMBL" id="MBC6468904.1"/>
    </source>
</evidence>
<dbReference type="Proteomes" id="UP000805614">
    <property type="component" value="Unassembled WGS sequence"/>
</dbReference>
<dbReference type="Pfam" id="PF00561">
    <property type="entry name" value="Abhydrolase_1"/>
    <property type="match status" value="1"/>
</dbReference>
<feature type="domain" description="AB hydrolase-1" evidence="1">
    <location>
        <begin position="21"/>
        <end position="257"/>
    </location>
</feature>
<dbReference type="GO" id="GO:0016787">
    <property type="term" value="F:hydrolase activity"/>
    <property type="evidence" value="ECO:0007669"/>
    <property type="project" value="UniProtKB-KW"/>
</dbReference>
<dbReference type="RefSeq" id="WP_187245952.1">
    <property type="nucleotide sequence ID" value="NZ_BAAAOK010000001.1"/>
</dbReference>
<dbReference type="InterPro" id="IPR050266">
    <property type="entry name" value="AB_hydrolase_sf"/>
</dbReference>
<dbReference type="Gene3D" id="3.40.50.1820">
    <property type="entry name" value="alpha/beta hydrolase"/>
    <property type="match status" value="1"/>
</dbReference>
<dbReference type="SUPFAM" id="SSF53474">
    <property type="entry name" value="alpha/beta-Hydrolases"/>
    <property type="match status" value="1"/>
</dbReference>
<dbReference type="EMBL" id="JABVEC010000022">
    <property type="protein sequence ID" value="MBC6468904.1"/>
    <property type="molecule type" value="Genomic_DNA"/>
</dbReference>
<dbReference type="InterPro" id="IPR000073">
    <property type="entry name" value="AB_hydrolase_1"/>
</dbReference>
<comment type="caution">
    <text evidence="2">The sequence shown here is derived from an EMBL/GenBank/DDBJ whole genome shotgun (WGS) entry which is preliminary data.</text>
</comment>
<keyword evidence="2" id="KW-0378">Hydrolase</keyword>
<keyword evidence="3" id="KW-1185">Reference proteome</keyword>
<dbReference type="InterPro" id="IPR029058">
    <property type="entry name" value="AB_hydrolase_fold"/>
</dbReference>
<reference evidence="2 3" key="1">
    <citation type="submission" date="2020-06" db="EMBL/GenBank/DDBJ databases">
        <title>Actinomadura xiongansis sp. nov., isolated from soil of Baiyangdian.</title>
        <authorList>
            <person name="Zhang X."/>
        </authorList>
    </citation>
    <scope>NUCLEOTIDE SEQUENCE [LARGE SCALE GENOMIC DNA]</scope>
    <source>
        <strain evidence="2 3">HBUM206468</strain>
    </source>
</reference>
<name>A0ABR7LVM1_9ACTN</name>
<accession>A0ABR7LVM1</accession>
<dbReference type="PANTHER" id="PTHR43798:SF33">
    <property type="entry name" value="HYDROLASE, PUTATIVE (AFU_ORTHOLOGUE AFUA_2G14860)-RELATED"/>
    <property type="match status" value="1"/>
</dbReference>
<gene>
    <name evidence="2" type="ORF">HKK74_25920</name>
</gene>
<evidence type="ECO:0000313" key="3">
    <source>
        <dbReference type="Proteomes" id="UP000805614"/>
    </source>
</evidence>